<organism evidence="4">
    <name type="scientific">Porphyridium sordidum</name>
    <name type="common">Red alga</name>
    <dbReference type="NCBI Taxonomy" id="28024"/>
    <lineage>
        <taxon>Eukaryota</taxon>
        <taxon>Rhodophyta</taxon>
        <taxon>Bangiophyceae</taxon>
        <taxon>Porphyridiales</taxon>
        <taxon>Porphyridiaceae</taxon>
        <taxon>Porphyridium</taxon>
    </lineage>
</organism>
<proteinExistence type="predicted"/>
<evidence type="ECO:0000259" key="3">
    <source>
        <dbReference type="PROSITE" id="PS51186"/>
    </source>
</evidence>
<dbReference type="CDD" id="cd04301">
    <property type="entry name" value="NAT_SF"/>
    <property type="match status" value="1"/>
</dbReference>
<dbReference type="Gene3D" id="3.40.630.30">
    <property type="match status" value="1"/>
</dbReference>
<evidence type="ECO:0000313" key="4">
    <source>
        <dbReference type="EMBL" id="AOM66616.1"/>
    </source>
</evidence>
<name>A0A1C9CE05_PORSO</name>
<protein>
    <submittedName>
        <fullName evidence="4">GCN5-like N-acetyltransferase</fullName>
    </submittedName>
</protein>
<dbReference type="InterPro" id="IPR000182">
    <property type="entry name" value="GNAT_dom"/>
</dbReference>
<keyword evidence="2" id="KW-0012">Acyltransferase</keyword>
<dbReference type="EMBL" id="KX284720">
    <property type="protein sequence ID" value="AOM66616.1"/>
    <property type="molecule type" value="Genomic_DNA"/>
</dbReference>
<gene>
    <name evidence="4" type="primary">ycf52</name>
    <name evidence="4" type="ORF">Psor_141</name>
</gene>
<dbReference type="InterPro" id="IPR045039">
    <property type="entry name" value="NSI-like"/>
</dbReference>
<accession>A0A1C9CE05</accession>
<reference evidence="4" key="1">
    <citation type="journal article" date="2016" name="BMC Biol.">
        <title>Parallel evolution of highly conserved plastid genome architecture in red seaweeds and seed plants.</title>
        <authorList>
            <person name="Lee J."/>
            <person name="Cho C.H."/>
            <person name="Park S.I."/>
            <person name="Choi J.W."/>
            <person name="Song H.S."/>
            <person name="West J.A."/>
            <person name="Bhattacharya D."/>
            <person name="Yoon H.S."/>
        </authorList>
    </citation>
    <scope>NUCLEOTIDE SEQUENCE</scope>
</reference>
<feature type="domain" description="N-acetyltransferase" evidence="3">
    <location>
        <begin position="36"/>
        <end position="173"/>
    </location>
</feature>
<dbReference type="GO" id="GO:0005737">
    <property type="term" value="C:cytoplasm"/>
    <property type="evidence" value="ECO:0007669"/>
    <property type="project" value="TreeGrafter"/>
</dbReference>
<keyword evidence="4" id="KW-0934">Plastid</keyword>
<dbReference type="GO" id="GO:0008080">
    <property type="term" value="F:N-acetyltransferase activity"/>
    <property type="evidence" value="ECO:0007669"/>
    <property type="project" value="InterPro"/>
</dbReference>
<dbReference type="PANTHER" id="PTHR43626:SF4">
    <property type="entry name" value="GCN5-RELATED N-ACETYLTRANSFERASE 2, CHLOROPLASTIC"/>
    <property type="match status" value="1"/>
</dbReference>
<dbReference type="RefSeq" id="YP_009297273.1">
    <property type="nucleotide sequence ID" value="NC_031175.1"/>
</dbReference>
<evidence type="ECO:0000256" key="2">
    <source>
        <dbReference type="ARBA" id="ARBA00023315"/>
    </source>
</evidence>
<dbReference type="SUPFAM" id="SSF55729">
    <property type="entry name" value="Acyl-CoA N-acyltransferases (Nat)"/>
    <property type="match status" value="1"/>
</dbReference>
<dbReference type="AlphaFoldDB" id="A0A1C9CE05"/>
<dbReference type="PROSITE" id="PS51186">
    <property type="entry name" value="GNAT"/>
    <property type="match status" value="1"/>
</dbReference>
<dbReference type="Pfam" id="PF00583">
    <property type="entry name" value="Acetyltransf_1"/>
    <property type="match status" value="1"/>
</dbReference>
<sequence length="173" mass="19776">MTFWKNFFTTFDSNSNSKNNFPAKLISKTNYKNGDIYIYSGSKSNLDLDKLESLCESVGWIKRPAKRVESALDNSLVTIIAFYKDLETLELIGFARATSDKTFHATIWDLVIEPRFQGQGLGKLLMYNLIEELRILNISTVALFADSNVVKFYDKLGFVANPNNARGMFWYPK</sequence>
<evidence type="ECO:0000256" key="1">
    <source>
        <dbReference type="ARBA" id="ARBA00022679"/>
    </source>
</evidence>
<dbReference type="PANTHER" id="PTHR43626">
    <property type="entry name" value="ACYL-COA N-ACYLTRANSFERASE"/>
    <property type="match status" value="1"/>
</dbReference>
<keyword evidence="1 4" id="KW-0808">Transferase</keyword>
<dbReference type="GeneID" id="29073836"/>
<dbReference type="InterPro" id="IPR016181">
    <property type="entry name" value="Acyl_CoA_acyltransferase"/>
</dbReference>
<geneLocation type="plastid" evidence="4"/>